<organism evidence="1 2">
    <name type="scientific">Polycladomyces abyssicola</name>
    <dbReference type="NCBI Taxonomy" id="1125966"/>
    <lineage>
        <taxon>Bacteria</taxon>
        <taxon>Bacillati</taxon>
        <taxon>Bacillota</taxon>
        <taxon>Bacilli</taxon>
        <taxon>Bacillales</taxon>
        <taxon>Thermoactinomycetaceae</taxon>
        <taxon>Polycladomyces</taxon>
    </lineage>
</organism>
<protein>
    <submittedName>
        <fullName evidence="1">Uncharacterized protein</fullName>
    </submittedName>
</protein>
<evidence type="ECO:0000313" key="1">
    <source>
        <dbReference type="EMBL" id="BCU82123.1"/>
    </source>
</evidence>
<reference evidence="1" key="1">
    <citation type="journal article" date="2013" name="Int. J. Syst. Evol. Microbiol.">
        <title>Polycladomyces abyssicola gen. nov., sp. nov., a thermophilic filamentous bacterium isolated from hemipelagic sediment.</title>
        <authorList>
            <person name="Tsubouchi T."/>
            <person name="Shimane Y."/>
            <person name="Mori K."/>
            <person name="Usui K."/>
            <person name="Hiraki T."/>
            <person name="Tame A."/>
            <person name="Uematsu K."/>
            <person name="Maruyama T."/>
            <person name="Hatada Y."/>
        </authorList>
    </citation>
    <scope>NUCLEOTIDE SEQUENCE</scope>
    <source>
        <strain evidence="1">JIR-001</strain>
    </source>
</reference>
<sequence>MLFRYSGAVILYTEHDACRFPIQRNMDRTIIWVGELYGILEQIQDDLFDSIPIESGSHIGLNGKMDAPLPC</sequence>
<dbReference type="Proteomes" id="UP000677436">
    <property type="component" value="Chromosome"/>
</dbReference>
<dbReference type="EMBL" id="AP024601">
    <property type="protein sequence ID" value="BCU82123.1"/>
    <property type="molecule type" value="Genomic_DNA"/>
</dbReference>
<dbReference type="AlphaFoldDB" id="A0A8D5UG74"/>
<dbReference type="KEGG" id="pabs:JIR001_19060"/>
<name>A0A8D5UG74_9BACL</name>
<proteinExistence type="predicted"/>
<gene>
    <name evidence="1" type="ORF">JIR001_19060</name>
</gene>
<accession>A0A8D5UG74</accession>
<reference evidence="1" key="2">
    <citation type="journal article" date="2021" name="Microbiol. Resour. Announc.">
        <title>Complete Genome Sequence of Polycladomyces abyssicola JIR-001T, Isolated from Hemipelagic Sediment in Deep Seawater.</title>
        <authorList>
            <person name="Tsubouchi T."/>
            <person name="Kaneko Y."/>
        </authorList>
    </citation>
    <scope>NUCLEOTIDE SEQUENCE</scope>
    <source>
        <strain evidence="1">JIR-001</strain>
    </source>
</reference>
<evidence type="ECO:0000313" key="2">
    <source>
        <dbReference type="Proteomes" id="UP000677436"/>
    </source>
</evidence>
<keyword evidence="2" id="KW-1185">Reference proteome</keyword>